<dbReference type="InterPro" id="IPR012795">
    <property type="entry name" value="tRNA_Ile_lys_synt_N"/>
</dbReference>
<evidence type="ECO:0000256" key="4">
    <source>
        <dbReference type="ARBA" id="ARBA00022741"/>
    </source>
</evidence>
<comment type="catalytic activity">
    <reaction evidence="6">
        <text>cytidine(34) in tRNA(Ile2) + L-lysine + ATP = lysidine(34) in tRNA(Ile2) + AMP + diphosphate + H(+)</text>
        <dbReference type="Rhea" id="RHEA:43744"/>
        <dbReference type="Rhea" id="RHEA-COMP:10625"/>
        <dbReference type="Rhea" id="RHEA-COMP:10670"/>
        <dbReference type="ChEBI" id="CHEBI:15378"/>
        <dbReference type="ChEBI" id="CHEBI:30616"/>
        <dbReference type="ChEBI" id="CHEBI:32551"/>
        <dbReference type="ChEBI" id="CHEBI:33019"/>
        <dbReference type="ChEBI" id="CHEBI:82748"/>
        <dbReference type="ChEBI" id="CHEBI:83665"/>
        <dbReference type="ChEBI" id="CHEBI:456215"/>
        <dbReference type="EC" id="6.3.4.19"/>
    </reaction>
</comment>
<feature type="domain" description="tRNA(Ile)-lysidine/2-thiocytidine synthase N-terminal" evidence="8">
    <location>
        <begin position="245"/>
        <end position="293"/>
    </location>
</feature>
<dbReference type="EC" id="6.3.4.19" evidence="1"/>
<evidence type="ECO:0000256" key="2">
    <source>
        <dbReference type="ARBA" id="ARBA00022598"/>
    </source>
</evidence>
<name>A0A9P1HDJ7_9PEZI</name>
<dbReference type="InterPro" id="IPR014729">
    <property type="entry name" value="Rossmann-like_a/b/a_fold"/>
</dbReference>
<keyword evidence="5" id="KW-0067">ATP-binding</keyword>
<feature type="domain" description="tRNA(Ile)-lysidine/2-thiocytidine synthase N-terminal" evidence="8">
    <location>
        <begin position="13"/>
        <end position="144"/>
    </location>
</feature>
<dbReference type="InterPro" id="IPR012094">
    <property type="entry name" value="tRNA_Ile_lys_synt"/>
</dbReference>
<evidence type="ECO:0000259" key="8">
    <source>
        <dbReference type="Pfam" id="PF01171"/>
    </source>
</evidence>
<dbReference type="SUPFAM" id="SSF52402">
    <property type="entry name" value="Adenine nucleotide alpha hydrolases-like"/>
    <property type="match status" value="1"/>
</dbReference>
<evidence type="ECO:0000256" key="5">
    <source>
        <dbReference type="ARBA" id="ARBA00022840"/>
    </source>
</evidence>
<feature type="chain" id="PRO_5040315359" description="tRNA(Ile)-lysidine synthetase" evidence="7">
    <location>
        <begin position="23"/>
        <end position="595"/>
    </location>
</feature>
<evidence type="ECO:0000313" key="9">
    <source>
        <dbReference type="EMBL" id="CAI4219674.1"/>
    </source>
</evidence>
<keyword evidence="3" id="KW-0819">tRNA processing</keyword>
<dbReference type="InterPro" id="IPR011063">
    <property type="entry name" value="TilS/TtcA_N"/>
</dbReference>
<evidence type="ECO:0000313" key="10">
    <source>
        <dbReference type="Proteomes" id="UP000838763"/>
    </source>
</evidence>
<keyword evidence="4" id="KW-0547">Nucleotide-binding</keyword>
<dbReference type="Pfam" id="PF01171">
    <property type="entry name" value="ATP_bind_3"/>
    <property type="match status" value="2"/>
</dbReference>
<dbReference type="PANTHER" id="PTHR43033:SF1">
    <property type="entry name" value="TRNA(ILE)-LYSIDINE SYNTHASE-RELATED"/>
    <property type="match status" value="1"/>
</dbReference>
<evidence type="ECO:0000256" key="1">
    <source>
        <dbReference type="ARBA" id="ARBA00013267"/>
    </source>
</evidence>
<dbReference type="AlphaFoldDB" id="A0A9P1HDJ7"/>
<dbReference type="OrthoDB" id="434144at2759"/>
<dbReference type="PANTHER" id="PTHR43033">
    <property type="entry name" value="TRNA(ILE)-LYSIDINE SYNTHASE-RELATED"/>
    <property type="match status" value="1"/>
</dbReference>
<dbReference type="GO" id="GO:0005524">
    <property type="term" value="F:ATP binding"/>
    <property type="evidence" value="ECO:0007669"/>
    <property type="project" value="UniProtKB-KW"/>
</dbReference>
<accession>A0A9P1HDJ7</accession>
<keyword evidence="7" id="KW-0732">Signal</keyword>
<keyword evidence="2" id="KW-0436">Ligase</keyword>
<evidence type="ECO:0000256" key="3">
    <source>
        <dbReference type="ARBA" id="ARBA00022694"/>
    </source>
</evidence>
<dbReference type="CDD" id="cd01992">
    <property type="entry name" value="TilS_N"/>
    <property type="match status" value="1"/>
</dbReference>
<dbReference type="EMBL" id="CALLCH030000020">
    <property type="protein sequence ID" value="CAI4219674.1"/>
    <property type="molecule type" value="Genomic_DNA"/>
</dbReference>
<keyword evidence="10" id="KW-1185">Reference proteome</keyword>
<feature type="signal peptide" evidence="7">
    <location>
        <begin position="1"/>
        <end position="22"/>
    </location>
</feature>
<dbReference type="GO" id="GO:0032267">
    <property type="term" value="F:tRNA(Ile)-lysidine synthase activity"/>
    <property type="evidence" value="ECO:0007669"/>
    <property type="project" value="UniProtKB-EC"/>
</dbReference>
<reference evidence="9" key="1">
    <citation type="submission" date="2022-11" db="EMBL/GenBank/DDBJ databases">
        <authorList>
            <person name="Scott C."/>
            <person name="Bruce N."/>
        </authorList>
    </citation>
    <scope>NUCLEOTIDE SEQUENCE</scope>
</reference>
<organism evidence="9 10">
    <name type="scientific">Parascedosporium putredinis</name>
    <dbReference type="NCBI Taxonomy" id="1442378"/>
    <lineage>
        <taxon>Eukaryota</taxon>
        <taxon>Fungi</taxon>
        <taxon>Dikarya</taxon>
        <taxon>Ascomycota</taxon>
        <taxon>Pezizomycotina</taxon>
        <taxon>Sordariomycetes</taxon>
        <taxon>Hypocreomycetidae</taxon>
        <taxon>Microascales</taxon>
        <taxon>Microascaceae</taxon>
        <taxon>Parascedosporium</taxon>
    </lineage>
</organism>
<dbReference type="Proteomes" id="UP000838763">
    <property type="component" value="Unassembled WGS sequence"/>
</dbReference>
<comment type="caution">
    <text evidence="9">The sequence shown here is derived from an EMBL/GenBank/DDBJ whole genome shotgun (WGS) entry which is preliminary data.</text>
</comment>
<evidence type="ECO:0000256" key="6">
    <source>
        <dbReference type="ARBA" id="ARBA00048539"/>
    </source>
</evidence>
<evidence type="ECO:0000256" key="7">
    <source>
        <dbReference type="SAM" id="SignalP"/>
    </source>
</evidence>
<protein>
    <recommendedName>
        <fullName evidence="1">tRNA(Ile)-lysidine synthetase</fullName>
        <ecNumber evidence="1">6.3.4.19</ecNumber>
    </recommendedName>
</protein>
<dbReference type="GO" id="GO:0008033">
    <property type="term" value="P:tRNA processing"/>
    <property type="evidence" value="ECO:0007669"/>
    <property type="project" value="UniProtKB-KW"/>
</dbReference>
<dbReference type="Gene3D" id="3.40.50.620">
    <property type="entry name" value="HUPs"/>
    <property type="match status" value="1"/>
</dbReference>
<proteinExistence type="predicted"/>
<sequence>MLTSSVLLVRAIGLAISGGVDSMAMAFLFPPSVPRYPASRSATACGGIDALIVDHKLRDGSTDEALGVSGELSKLPHIRPQILTLDWAAVLGSPDVDPRTIANLETAARQGAHHMDDQYETILMRLLAGHSRRGLTGMHPSKDIPECHGVWKVHQSGFVDMMKSKNPHLTYAMRRREVSALRKSLLSELLPELKPGSSGSLQHLDLKSEQQTFLSELHMPEVADLGFVEGGARSGDLELPQLETEDGGVRVLRPLLEFPKDRLIATCEHNGVRWYEDHTNKDPGLTPRNAVRHLARNYVLPEALQRPAILQMAARIKDSLREEEKDLEVAGEQDLAEKRMLATLLLRKLMIPVDANPDLPALATLQGPVSRLYPHLATDAYPASSTPSKAFNCGDVHFSPLPDNSADDAPTSRWLLSRTPYTSSVPLPSVEWTRKGFIRSTRDDVLVRYRSDRPLNNKHWRLFDGRFWVRVHLRIPGVYVVKPWRSEDADAFPRAHGDAPPPPLGRKLKALLAEHAPGKVRWTLPALYYRGALDWATLDARPDQGWTLLALPSLGCTTRGSLRWLSTRYGIKRWMRTFWTSVIYPMFEDDKGERL</sequence>
<gene>
    <name evidence="9" type="ORF">PPNO1_LOCUS9228</name>
</gene>